<gene>
    <name evidence="1" type="ORF">RZS28_11975</name>
</gene>
<dbReference type="PANTHER" id="PTHR30438:SF2">
    <property type="entry name" value="MEMBRANE PROTEIN"/>
    <property type="match status" value="1"/>
</dbReference>
<reference evidence="1 2" key="1">
    <citation type="submission" date="2023-10" db="EMBL/GenBank/DDBJ databases">
        <title>Novel methanotroph of the genus Methylocapsa from a subarctic wetland.</title>
        <authorList>
            <person name="Belova S.E."/>
            <person name="Oshkin I.Y."/>
            <person name="Miroshnikov K."/>
            <person name="Dedysh S.N."/>
        </authorList>
    </citation>
    <scope>NUCLEOTIDE SEQUENCE [LARGE SCALE GENOMIC DNA]</scope>
    <source>
        <strain evidence="1 2">RX1</strain>
    </source>
</reference>
<dbReference type="PROSITE" id="PS51257">
    <property type="entry name" value="PROKAR_LIPOPROTEIN"/>
    <property type="match status" value="1"/>
</dbReference>
<proteinExistence type="predicted"/>
<dbReference type="Gene3D" id="2.40.50.100">
    <property type="match status" value="2"/>
</dbReference>
<keyword evidence="2" id="KW-1185">Reference proteome</keyword>
<accession>A0ABZ0HMK4</accession>
<dbReference type="EMBL" id="CP136862">
    <property type="protein sequence ID" value="WOJ88537.1"/>
    <property type="molecule type" value="Genomic_DNA"/>
</dbReference>
<dbReference type="Gene3D" id="2.40.30.170">
    <property type="match status" value="1"/>
</dbReference>
<organism evidence="1 2">
    <name type="scientific">Methylocapsa polymorpha</name>
    <dbReference type="NCBI Taxonomy" id="3080828"/>
    <lineage>
        <taxon>Bacteria</taxon>
        <taxon>Pseudomonadati</taxon>
        <taxon>Pseudomonadota</taxon>
        <taxon>Alphaproteobacteria</taxon>
        <taxon>Hyphomicrobiales</taxon>
        <taxon>Beijerinckiaceae</taxon>
        <taxon>Methylocapsa</taxon>
    </lineage>
</organism>
<name>A0ABZ0HMK4_9HYPH</name>
<dbReference type="RefSeq" id="WP_407337974.1">
    <property type="nucleotide sequence ID" value="NZ_CP136862.1"/>
</dbReference>
<sequence length="334" mass="35318">MAGRLLRRWLMLGAALALVGCAAGLAYWNSKRPVATQILGVVRETEIDIAPETSARLASFQATSGQRVHKGDTLAILSSPELAASVEEAKAAAATARADRDNVFVGVRKEEVDSSAQDVRIAEANLALAQQQYARAAALASKEFATKQRLDESAAALKRAEASLALMRATYAQNKAGPTNEERASAEAKVALADATLADLQAKLAKTIIVAPVDGVVGLLVAEPGEAISPGQSIMTLEAGQERWVTFTIREDLLKGIGVGASLTLITARGDRIRAQVTELRPLGEFATWRAARAVGDHDVNSFLVRADPSVETRGLEPGMTVWLDRAAGVDGSR</sequence>
<evidence type="ECO:0000313" key="2">
    <source>
        <dbReference type="Proteomes" id="UP001626536"/>
    </source>
</evidence>
<protein>
    <submittedName>
        <fullName evidence="1">Efflux RND transporter periplasmic adaptor subunit</fullName>
    </submittedName>
</protein>
<dbReference type="SUPFAM" id="SSF111369">
    <property type="entry name" value="HlyD-like secretion proteins"/>
    <property type="match status" value="2"/>
</dbReference>
<evidence type="ECO:0000313" key="1">
    <source>
        <dbReference type="EMBL" id="WOJ88537.1"/>
    </source>
</evidence>
<dbReference type="Gene3D" id="1.10.287.470">
    <property type="entry name" value="Helix hairpin bin"/>
    <property type="match status" value="1"/>
</dbReference>
<dbReference type="PANTHER" id="PTHR30438">
    <property type="entry name" value="36 KDA ANTIGEN-RELATED"/>
    <property type="match status" value="1"/>
</dbReference>
<dbReference type="Proteomes" id="UP001626536">
    <property type="component" value="Chromosome"/>
</dbReference>